<keyword evidence="1" id="KW-1277">Toxin-antitoxin system</keyword>
<dbReference type="InterPro" id="IPR007712">
    <property type="entry name" value="RelE/ParE_toxin"/>
</dbReference>
<dbReference type="PANTHER" id="PTHR38813:SF1">
    <property type="entry name" value="TOXIN RELE1-RELATED"/>
    <property type="match status" value="1"/>
</dbReference>
<gene>
    <name evidence="2" type="ORF">APZ18_12365</name>
</gene>
<name>A0AAW3JSF1_9FIRM</name>
<dbReference type="Pfam" id="PF05016">
    <property type="entry name" value="ParE_toxin"/>
    <property type="match status" value="1"/>
</dbReference>
<reference evidence="2 3" key="1">
    <citation type="submission" date="2015-10" db="EMBL/GenBank/DDBJ databases">
        <title>Butyribacter intestini gen. nov., sp. nov., a butyric acid-producing bacterium of the family Lachnospiraceae isolated from the human faeces.</title>
        <authorList>
            <person name="Zou Y."/>
            <person name="Xue W."/>
            <person name="Luo G."/>
            <person name="Lv M."/>
        </authorList>
    </citation>
    <scope>NUCLEOTIDE SEQUENCE [LARGE SCALE GENOMIC DNA]</scope>
    <source>
        <strain evidence="2 3">TF01-11</strain>
    </source>
</reference>
<sequence length="79" mass="9540">MEIHYSKQAIKFLKKLDKTTRQRIVTAIRKIPYGDIKKMQGNNEFLYRLRVGNYRIIFNKQGQVCYIEKIDNRGQVYKK</sequence>
<organism evidence="2 3">
    <name type="scientific">Butyribacter intestini</name>
    <dbReference type="NCBI Taxonomy" id="1703332"/>
    <lineage>
        <taxon>Bacteria</taxon>
        <taxon>Bacillati</taxon>
        <taxon>Bacillota</taxon>
        <taxon>Clostridia</taxon>
        <taxon>Lachnospirales</taxon>
        <taxon>Lachnospiraceae</taxon>
        <taxon>Butyribacter</taxon>
    </lineage>
</organism>
<dbReference type="Gene3D" id="3.30.2310.20">
    <property type="entry name" value="RelE-like"/>
    <property type="match status" value="1"/>
</dbReference>
<dbReference type="EMBL" id="LLKB01000005">
    <property type="protein sequence ID" value="KQC85467.1"/>
    <property type="molecule type" value="Genomic_DNA"/>
</dbReference>
<evidence type="ECO:0000256" key="1">
    <source>
        <dbReference type="ARBA" id="ARBA00022649"/>
    </source>
</evidence>
<protein>
    <recommendedName>
        <fullName evidence="4">Type II toxin-antitoxin system RelE/ParE family toxin</fullName>
    </recommendedName>
</protein>
<evidence type="ECO:0000313" key="3">
    <source>
        <dbReference type="Proteomes" id="UP000050833"/>
    </source>
</evidence>
<evidence type="ECO:0008006" key="4">
    <source>
        <dbReference type="Google" id="ProtNLM"/>
    </source>
</evidence>
<proteinExistence type="predicted"/>
<keyword evidence="3" id="KW-1185">Reference proteome</keyword>
<evidence type="ECO:0000313" key="2">
    <source>
        <dbReference type="EMBL" id="KQC85467.1"/>
    </source>
</evidence>
<dbReference type="InterPro" id="IPR035093">
    <property type="entry name" value="RelE/ParE_toxin_dom_sf"/>
</dbReference>
<dbReference type="InterPro" id="IPR052747">
    <property type="entry name" value="TA_system_RelE_toxin"/>
</dbReference>
<accession>A0AAW3JSF1</accession>
<dbReference type="AlphaFoldDB" id="A0AAW3JSF1"/>
<comment type="caution">
    <text evidence="2">The sequence shown here is derived from an EMBL/GenBank/DDBJ whole genome shotgun (WGS) entry which is preliminary data.</text>
</comment>
<dbReference type="PANTHER" id="PTHR38813">
    <property type="match status" value="1"/>
</dbReference>
<dbReference type="Proteomes" id="UP000050833">
    <property type="component" value="Unassembled WGS sequence"/>
</dbReference>
<dbReference type="SUPFAM" id="SSF143011">
    <property type="entry name" value="RelE-like"/>
    <property type="match status" value="1"/>
</dbReference>
<dbReference type="RefSeq" id="WP_022014335.1">
    <property type="nucleotide sequence ID" value="NZ_DBGBRS010000067.1"/>
</dbReference>